<dbReference type="AlphaFoldDB" id="A0A9N9RH48"/>
<protein>
    <submittedName>
        <fullName evidence="1">Uncharacterized protein</fullName>
    </submittedName>
</protein>
<accession>A0A9N9RH48</accession>
<name>A0A9N9RH48_9NEOP</name>
<sequence length="191" mass="21658">MIVKVVVKRRSRACVKNELGDIENVKSIVCLDVAADRLCSLFTRLEDVNLNLESLDIAENSEGSNIECKCQRLLTKIRTRREVLKHLSNASPASECASAQDHQYKPNLPKISLPKFSGSYGDWLSFKDLYVTMVHSNEELSPVQKFYYLKSCLVGEAASLVTTLECTNENYIKAWFKAEDMLTEGQYPHIF</sequence>
<dbReference type="OrthoDB" id="5984724at2759"/>
<dbReference type="PANTHER" id="PTHR22954:SF3">
    <property type="entry name" value="PROTEIN CBG08539"/>
    <property type="match status" value="1"/>
</dbReference>
<keyword evidence="2" id="KW-1185">Reference proteome</keyword>
<organism evidence="1 2">
    <name type="scientific">Diatraea saccharalis</name>
    <name type="common">sugarcane borer</name>
    <dbReference type="NCBI Taxonomy" id="40085"/>
    <lineage>
        <taxon>Eukaryota</taxon>
        <taxon>Metazoa</taxon>
        <taxon>Ecdysozoa</taxon>
        <taxon>Arthropoda</taxon>
        <taxon>Hexapoda</taxon>
        <taxon>Insecta</taxon>
        <taxon>Pterygota</taxon>
        <taxon>Neoptera</taxon>
        <taxon>Endopterygota</taxon>
        <taxon>Lepidoptera</taxon>
        <taxon>Glossata</taxon>
        <taxon>Ditrysia</taxon>
        <taxon>Pyraloidea</taxon>
        <taxon>Crambidae</taxon>
        <taxon>Crambinae</taxon>
        <taxon>Diatraea</taxon>
    </lineage>
</organism>
<gene>
    <name evidence="1" type="ORF">DIATSA_LOCUS14063</name>
</gene>
<proteinExistence type="predicted"/>
<dbReference type="Proteomes" id="UP001153714">
    <property type="component" value="Chromosome 9"/>
</dbReference>
<dbReference type="EMBL" id="OU893340">
    <property type="protein sequence ID" value="CAG9796916.1"/>
    <property type="molecule type" value="Genomic_DNA"/>
</dbReference>
<evidence type="ECO:0000313" key="2">
    <source>
        <dbReference type="Proteomes" id="UP001153714"/>
    </source>
</evidence>
<dbReference type="PANTHER" id="PTHR22954">
    <property type="entry name" value="RETROVIRAL PROTEASE-RELATED"/>
    <property type="match status" value="1"/>
</dbReference>
<reference evidence="1" key="1">
    <citation type="submission" date="2021-12" db="EMBL/GenBank/DDBJ databases">
        <authorList>
            <person name="King R."/>
        </authorList>
    </citation>
    <scope>NUCLEOTIDE SEQUENCE</scope>
</reference>
<dbReference type="InterPro" id="IPR005312">
    <property type="entry name" value="DUF1759"/>
</dbReference>
<evidence type="ECO:0000313" key="1">
    <source>
        <dbReference type="EMBL" id="CAG9796916.1"/>
    </source>
</evidence>
<reference evidence="1" key="2">
    <citation type="submission" date="2022-10" db="EMBL/GenBank/DDBJ databases">
        <authorList>
            <consortium name="ENA_rothamsted_submissions"/>
            <consortium name="culmorum"/>
            <person name="King R."/>
        </authorList>
    </citation>
    <scope>NUCLEOTIDE SEQUENCE</scope>
</reference>
<dbReference type="Pfam" id="PF03564">
    <property type="entry name" value="DUF1759"/>
    <property type="match status" value="1"/>
</dbReference>